<sequence>MLLFLSLAVLPVRAVSAAPDGWQEVVFEGRTDYRLEAGCWQSRARGSASGLARESAVDVTRTPYLHWQWRADQIADWPEVDERIKAGDDFQARVYVVKKGWLPWQTRAINYVWSRQAAPGTNWPNPFASQAVMVVVQGPGGAGRWQSVTRNVREDFRRFHGMDVDSVDAVAIMTDGDNTGTTVASCYRLPEFRASP</sequence>
<accession>A0ABR4WCD3</accession>
<keyword evidence="3" id="KW-1185">Reference proteome</keyword>
<feature type="signal peptide" evidence="1">
    <location>
        <begin position="1"/>
        <end position="17"/>
    </location>
</feature>
<organism evidence="2 3">
    <name type="scientific">Alcanivorax jadensis T9</name>
    <dbReference type="NCBI Taxonomy" id="1177181"/>
    <lineage>
        <taxon>Bacteria</taxon>
        <taxon>Pseudomonadati</taxon>
        <taxon>Pseudomonadota</taxon>
        <taxon>Gammaproteobacteria</taxon>
        <taxon>Oceanospirillales</taxon>
        <taxon>Alcanivoracaceae</taxon>
        <taxon>Alcanivorax</taxon>
    </lineage>
</organism>
<dbReference type="Pfam" id="PF11249">
    <property type="entry name" value="DUF3047"/>
    <property type="match status" value="1"/>
</dbReference>
<protein>
    <recommendedName>
        <fullName evidence="4">DUF3047 domain-containing protein</fullName>
    </recommendedName>
</protein>
<dbReference type="Proteomes" id="UP000029443">
    <property type="component" value="Unassembled WGS sequence"/>
</dbReference>
<evidence type="ECO:0000256" key="1">
    <source>
        <dbReference type="SAM" id="SignalP"/>
    </source>
</evidence>
<feature type="chain" id="PRO_5047290638" description="DUF3047 domain-containing protein" evidence="1">
    <location>
        <begin position="18"/>
        <end position="196"/>
    </location>
</feature>
<name>A0ABR4WCD3_9GAMM</name>
<evidence type="ECO:0000313" key="2">
    <source>
        <dbReference type="EMBL" id="KGD61086.1"/>
    </source>
</evidence>
<evidence type="ECO:0008006" key="4">
    <source>
        <dbReference type="Google" id="ProtNLM"/>
    </source>
</evidence>
<comment type="caution">
    <text evidence="2">The sequence shown here is derived from an EMBL/GenBank/DDBJ whole genome shotgun (WGS) entry which is preliminary data.</text>
</comment>
<reference evidence="2 3" key="1">
    <citation type="submission" date="2012-09" db="EMBL/GenBank/DDBJ databases">
        <title>Genome Sequence of alkane-degrading Bacterium Alcanivorax jadensis T9.</title>
        <authorList>
            <person name="Lai Q."/>
            <person name="Shao Z."/>
        </authorList>
    </citation>
    <scope>NUCLEOTIDE SEQUENCE [LARGE SCALE GENOMIC DNA]</scope>
    <source>
        <strain evidence="2 3">T9</strain>
    </source>
</reference>
<proteinExistence type="predicted"/>
<evidence type="ECO:0000313" key="3">
    <source>
        <dbReference type="Proteomes" id="UP000029443"/>
    </source>
</evidence>
<dbReference type="EMBL" id="ARXU01000006">
    <property type="protein sequence ID" value="KGD61086.1"/>
    <property type="molecule type" value="Genomic_DNA"/>
</dbReference>
<gene>
    <name evidence="2" type="ORF">T9A_01946</name>
</gene>
<keyword evidence="1" id="KW-0732">Signal</keyword>
<dbReference type="InterPro" id="IPR021409">
    <property type="entry name" value="DUF3047"/>
</dbReference>